<accession>A0A926WH92</accession>
<dbReference type="Pfam" id="PF04012">
    <property type="entry name" value="PspA_IM30"/>
    <property type="match status" value="1"/>
</dbReference>
<dbReference type="PANTHER" id="PTHR31088">
    <property type="entry name" value="MEMBRANE-ASSOCIATED PROTEIN VIPP1, CHLOROPLASTIC"/>
    <property type="match status" value="1"/>
</dbReference>
<name>A0A926WH92_9NOST</name>
<dbReference type="Proteomes" id="UP000662185">
    <property type="component" value="Unassembled WGS sequence"/>
</dbReference>
<evidence type="ECO:0000256" key="1">
    <source>
        <dbReference type="ARBA" id="ARBA00043985"/>
    </source>
</evidence>
<dbReference type="PANTHER" id="PTHR31088:SF6">
    <property type="entry name" value="PHAGE SHOCK PROTEIN A"/>
    <property type="match status" value="1"/>
</dbReference>
<comment type="similarity">
    <text evidence="1">Belongs to the PspA/Vipp/IM30 family.</text>
</comment>
<comment type="caution">
    <text evidence="2">The sequence shown here is derived from an EMBL/GenBank/DDBJ whole genome shotgun (WGS) entry which is preliminary data.</text>
</comment>
<organism evidence="2 3">
    <name type="scientific">Anabaena sphaerica FACHB-251</name>
    <dbReference type="NCBI Taxonomy" id="2692883"/>
    <lineage>
        <taxon>Bacteria</taxon>
        <taxon>Bacillati</taxon>
        <taxon>Cyanobacteriota</taxon>
        <taxon>Cyanophyceae</taxon>
        <taxon>Nostocales</taxon>
        <taxon>Nostocaceae</taxon>
        <taxon>Anabaena</taxon>
    </lineage>
</organism>
<gene>
    <name evidence="2" type="ORF">H6G06_13870</name>
</gene>
<proteinExistence type="inferred from homology"/>
<dbReference type="InterPro" id="IPR007157">
    <property type="entry name" value="PspA_VIPP1"/>
</dbReference>
<dbReference type="RefSeq" id="WP_190561035.1">
    <property type="nucleotide sequence ID" value="NZ_JACJQU010000007.1"/>
</dbReference>
<reference evidence="3" key="1">
    <citation type="journal article" date="2020" name="ISME J.">
        <title>Comparative genomics reveals insights into cyanobacterial evolution and habitat adaptation.</title>
        <authorList>
            <person name="Chen M.Y."/>
            <person name="Teng W.K."/>
            <person name="Zhao L."/>
            <person name="Hu C.X."/>
            <person name="Zhou Y.K."/>
            <person name="Han B.P."/>
            <person name="Song L.R."/>
            <person name="Shu W.S."/>
        </authorList>
    </citation>
    <scope>NUCLEOTIDE SEQUENCE [LARGE SCALE GENOMIC DNA]</scope>
    <source>
        <strain evidence="3">FACHB-251</strain>
    </source>
</reference>
<evidence type="ECO:0000313" key="2">
    <source>
        <dbReference type="EMBL" id="MBD2294534.1"/>
    </source>
</evidence>
<evidence type="ECO:0000313" key="3">
    <source>
        <dbReference type="Proteomes" id="UP000662185"/>
    </source>
</evidence>
<protein>
    <submittedName>
        <fullName evidence="2">PspA/IM30 family protein</fullName>
    </submittedName>
</protein>
<keyword evidence="3" id="KW-1185">Reference proteome</keyword>
<sequence>MSQLFHRLNRLIKSEINYSQTKMNVPKYQEFTTDFSLLEGNDLNVTTVPLSITNALTGVKLYEAIIFIVEGENSVSIDSSYNFGVTTLNSLIAQGITLAEILDLAIEDMEQELASTREATVSAMSIEKINIKKYNEADAEFKKWQYRTDLAIEKGNDYLAAEALKRQKFFFVKVNNLKVAIKEQMILSNCLKLSLFALSNKVAEAKTFRDNIANFEEQEVSEIKIMESDDFADDLKILKRQLDQL</sequence>
<dbReference type="AlphaFoldDB" id="A0A926WH92"/>
<dbReference type="EMBL" id="JACJQU010000007">
    <property type="protein sequence ID" value="MBD2294534.1"/>
    <property type="molecule type" value="Genomic_DNA"/>
</dbReference>